<keyword evidence="4 6" id="KW-0378">Hydrolase</keyword>
<evidence type="ECO:0000256" key="4">
    <source>
        <dbReference type="ARBA" id="ARBA00022801"/>
    </source>
</evidence>
<protein>
    <recommendedName>
        <fullName evidence="6">Exodeoxyribonuclease 7 small subunit</fullName>
        <ecNumber evidence="6">3.1.11.6</ecNumber>
    </recommendedName>
    <alternativeName>
        <fullName evidence="6">Exodeoxyribonuclease VII small subunit</fullName>
        <shortName evidence="6">Exonuclease VII small subunit</shortName>
    </alternativeName>
</protein>
<dbReference type="Gene3D" id="1.10.287.1040">
    <property type="entry name" value="Exonuclease VII, small subunit"/>
    <property type="match status" value="1"/>
</dbReference>
<dbReference type="PANTHER" id="PTHR34137:SF1">
    <property type="entry name" value="EXODEOXYRIBONUCLEASE 7 SMALL SUBUNIT"/>
    <property type="match status" value="1"/>
</dbReference>
<keyword evidence="9" id="KW-1185">Reference proteome</keyword>
<dbReference type="HAMAP" id="MF_00337">
    <property type="entry name" value="Exonuc_7_S"/>
    <property type="match status" value="1"/>
</dbReference>
<dbReference type="PANTHER" id="PTHR34137">
    <property type="entry name" value="EXODEOXYRIBONUCLEASE 7 SMALL SUBUNIT"/>
    <property type="match status" value="1"/>
</dbReference>
<dbReference type="SUPFAM" id="SSF116842">
    <property type="entry name" value="XseB-like"/>
    <property type="match status" value="1"/>
</dbReference>
<comment type="subunit">
    <text evidence="6">Heterooligomer composed of large and small subunits.</text>
</comment>
<dbReference type="eggNOG" id="COG1722">
    <property type="taxonomic scope" value="Bacteria"/>
</dbReference>
<evidence type="ECO:0000256" key="5">
    <source>
        <dbReference type="ARBA" id="ARBA00022839"/>
    </source>
</evidence>
<accession>J9DWM6</accession>
<feature type="compositionally biased region" description="Gly residues" evidence="7">
    <location>
        <begin position="71"/>
        <end position="85"/>
    </location>
</feature>
<evidence type="ECO:0000256" key="2">
    <source>
        <dbReference type="ARBA" id="ARBA00022490"/>
    </source>
</evidence>
<evidence type="ECO:0000256" key="7">
    <source>
        <dbReference type="SAM" id="MobiDB-lite"/>
    </source>
</evidence>
<keyword evidence="5 6" id="KW-0269">Exonuclease</keyword>
<evidence type="ECO:0000256" key="1">
    <source>
        <dbReference type="ARBA" id="ARBA00009998"/>
    </source>
</evidence>
<organism evidence="8 9">
    <name type="scientific">alpha proteobacterium IMCC14465</name>
    <dbReference type="NCBI Taxonomy" id="1220535"/>
    <lineage>
        <taxon>Bacteria</taxon>
        <taxon>Pseudomonadati</taxon>
        <taxon>Pseudomonadota</taxon>
        <taxon>Alphaproteobacteria</taxon>
        <taxon>PS1 clade</taxon>
    </lineage>
</organism>
<dbReference type="GO" id="GO:0006308">
    <property type="term" value="P:DNA catabolic process"/>
    <property type="evidence" value="ECO:0007669"/>
    <property type="project" value="UniProtKB-UniRule"/>
</dbReference>
<dbReference type="Proteomes" id="UP000004836">
    <property type="component" value="Unassembled WGS sequence"/>
</dbReference>
<dbReference type="EC" id="3.1.11.6" evidence="6"/>
<evidence type="ECO:0000256" key="3">
    <source>
        <dbReference type="ARBA" id="ARBA00022722"/>
    </source>
</evidence>
<comment type="similarity">
    <text evidence="1 6">Belongs to the XseB family.</text>
</comment>
<evidence type="ECO:0000256" key="6">
    <source>
        <dbReference type="HAMAP-Rule" id="MF_00337"/>
    </source>
</evidence>
<dbReference type="EMBL" id="ALYF01000003">
    <property type="protein sequence ID" value="EJW21432.1"/>
    <property type="molecule type" value="Genomic_DNA"/>
</dbReference>
<dbReference type="AlphaFoldDB" id="J9DWM6"/>
<reference evidence="8 9" key="1">
    <citation type="journal article" date="2012" name="J. Bacteriol.">
        <title>Genome Sequence of Strain IMCC14465, Isolated from the East Sea, Belonging to the PS1 Clade of Alphaproteobacteria.</title>
        <authorList>
            <person name="Yang S.J."/>
            <person name="Kang I."/>
            <person name="Cho J.C."/>
        </authorList>
    </citation>
    <scope>NUCLEOTIDE SEQUENCE [LARGE SCALE GENOMIC DNA]</scope>
    <source>
        <strain evidence="8 9">IMCC14465</strain>
    </source>
</reference>
<dbReference type="Pfam" id="PF02609">
    <property type="entry name" value="Exonuc_VII_S"/>
    <property type="match status" value="1"/>
</dbReference>
<comment type="function">
    <text evidence="6">Bidirectionally degrades single-stranded DNA into large acid-insoluble oligonucleotides, which are then degraded further into small acid-soluble oligonucleotides.</text>
</comment>
<gene>
    <name evidence="6" type="primary">xseB</name>
    <name evidence="8" type="ORF">IMCC14465_12280</name>
</gene>
<evidence type="ECO:0000313" key="8">
    <source>
        <dbReference type="EMBL" id="EJW21432.1"/>
    </source>
</evidence>
<comment type="subcellular location">
    <subcellularLocation>
        <location evidence="6">Cytoplasm</location>
    </subcellularLocation>
</comment>
<evidence type="ECO:0000313" key="9">
    <source>
        <dbReference type="Proteomes" id="UP000004836"/>
    </source>
</evidence>
<comment type="catalytic activity">
    <reaction evidence="6">
        <text>Exonucleolytic cleavage in either 5'- to 3'- or 3'- to 5'-direction to yield nucleoside 5'-phosphates.</text>
        <dbReference type="EC" id="3.1.11.6"/>
    </reaction>
</comment>
<feature type="region of interest" description="Disordered" evidence="7">
    <location>
        <begin position="66"/>
        <end position="95"/>
    </location>
</feature>
<dbReference type="GO" id="GO:0005829">
    <property type="term" value="C:cytosol"/>
    <property type="evidence" value="ECO:0007669"/>
    <property type="project" value="TreeGrafter"/>
</dbReference>
<name>J9DWM6_9PROT</name>
<dbReference type="STRING" id="1220535.IMCC14465_12280"/>
<keyword evidence="3 6" id="KW-0540">Nuclease</keyword>
<dbReference type="InterPro" id="IPR037004">
    <property type="entry name" value="Exonuc_VII_ssu_sf"/>
</dbReference>
<dbReference type="GO" id="GO:0009318">
    <property type="term" value="C:exodeoxyribonuclease VII complex"/>
    <property type="evidence" value="ECO:0007669"/>
    <property type="project" value="UniProtKB-UniRule"/>
</dbReference>
<comment type="caution">
    <text evidence="8">The sequence shown here is derived from an EMBL/GenBank/DDBJ whole genome shotgun (WGS) entry which is preliminary data.</text>
</comment>
<proteinExistence type="inferred from homology"/>
<dbReference type="NCBIfam" id="NF002139">
    <property type="entry name" value="PRK00977.1-3"/>
    <property type="match status" value="1"/>
</dbReference>
<dbReference type="InterPro" id="IPR003761">
    <property type="entry name" value="Exonuc_VII_S"/>
</dbReference>
<sequence length="95" mass="10123">MSDQTEMEKEISQMSFEQALEALEEIVDSLESGNVALEQSIQIYQRGNLLRLHCEAKLKDAQSKIEKITGEGDGGAGDGGAGDGENPGTEPLDIG</sequence>
<dbReference type="GO" id="GO:0008855">
    <property type="term" value="F:exodeoxyribonuclease VII activity"/>
    <property type="evidence" value="ECO:0007669"/>
    <property type="project" value="UniProtKB-UniRule"/>
</dbReference>
<dbReference type="NCBIfam" id="TIGR01280">
    <property type="entry name" value="xseB"/>
    <property type="match status" value="1"/>
</dbReference>
<dbReference type="OrthoDB" id="9808145at2"/>
<keyword evidence="2 6" id="KW-0963">Cytoplasm</keyword>